<accession>A0A292PIE6</accession>
<evidence type="ECO:0000256" key="1">
    <source>
        <dbReference type="SAM" id="Coils"/>
    </source>
</evidence>
<sequence>MSPQITHILSSATQRCRKVLEPNLNEFVSQLSEQETELIERISEEDAAAMFSIWQSEQIARFSTLWKEEFMRRYVAEADLREAREELKQATGDLKVLRILLEERVGKEKEMEAEVRYLKRALEASKAPAVEAKEVDVRTQPPLAGRPKSTLGFRLGRCNG</sequence>
<gene>
    <name evidence="3" type="ORF">GSTUAT00008829001</name>
</gene>
<dbReference type="EMBL" id="LN891253">
    <property type="protein sequence ID" value="CUS07079.1"/>
    <property type="molecule type" value="Genomic_DNA"/>
</dbReference>
<dbReference type="Proteomes" id="UP001412239">
    <property type="component" value="Unassembled WGS sequence"/>
</dbReference>
<evidence type="ECO:0000256" key="2">
    <source>
        <dbReference type="SAM" id="MobiDB-lite"/>
    </source>
</evidence>
<keyword evidence="1" id="KW-0175">Coiled coil</keyword>
<dbReference type="AlphaFoldDB" id="A0A292PIE6"/>
<evidence type="ECO:0000313" key="3">
    <source>
        <dbReference type="EMBL" id="CUS07079.1"/>
    </source>
</evidence>
<protein>
    <submittedName>
        <fullName evidence="3">Uncharacterized protein</fullName>
    </submittedName>
</protein>
<feature type="region of interest" description="Disordered" evidence="2">
    <location>
        <begin position="131"/>
        <end position="150"/>
    </location>
</feature>
<name>A0A292PIE6_9PEZI</name>
<proteinExistence type="predicted"/>
<keyword evidence="4" id="KW-1185">Reference proteome</keyword>
<evidence type="ECO:0000313" key="4">
    <source>
        <dbReference type="Proteomes" id="UP001412239"/>
    </source>
</evidence>
<reference evidence="3" key="1">
    <citation type="submission" date="2015-10" db="EMBL/GenBank/DDBJ databases">
        <authorList>
            <person name="Regsiter A."/>
            <person name="william w."/>
        </authorList>
    </citation>
    <scope>NUCLEOTIDE SEQUENCE</scope>
    <source>
        <strain evidence="3">Montdore</strain>
    </source>
</reference>
<feature type="coiled-coil region" evidence="1">
    <location>
        <begin position="73"/>
        <end position="100"/>
    </location>
</feature>
<organism evidence="3 4">
    <name type="scientific">Tuber aestivum</name>
    <name type="common">summer truffle</name>
    <dbReference type="NCBI Taxonomy" id="59557"/>
    <lineage>
        <taxon>Eukaryota</taxon>
        <taxon>Fungi</taxon>
        <taxon>Dikarya</taxon>
        <taxon>Ascomycota</taxon>
        <taxon>Pezizomycotina</taxon>
        <taxon>Pezizomycetes</taxon>
        <taxon>Pezizales</taxon>
        <taxon>Tuberaceae</taxon>
        <taxon>Tuber</taxon>
    </lineage>
</organism>